<feature type="domain" description="C3H1-type" evidence="7">
    <location>
        <begin position="27"/>
        <end position="54"/>
    </location>
</feature>
<dbReference type="PANTHER" id="PTHR12506">
    <property type="entry name" value="PROTEIN PHOSPHATASE RELATED"/>
    <property type="match status" value="1"/>
</dbReference>
<sequence length="375" mass="43785">MSDGRDSRGLNLPFGTTLNLKGYPLVPGQIDCSFYMKSKECKFGSNCKFNHPENVPRDRYRDLSHYEAFRQHNKDRMDVSFFLCHFTKSTNPVVSQTNNIHRIQGFAHERLEAILTKKKVYDCVLPHLDAPVQAVCFTEMMLPSLSMHAEKYSPWGVAFHKSFLFNETKANQVLYCRDELFQSMKEKAQGDHDLLRYMTPFAPKYSEQLHQGTNPIDYSHEREWRTPGPVSFELKNLAYVFVPDIRVFKELMPDLHTQLCEEGVEIRVIEKVAKENSCNNSYRCQRANCWYAHTPDENDVFHWRTGQERRGEERRGEERRGEERRGEERRGEEMRRGEERRGEERRGEERRGTPGTDPRYGSPITLLSGGSSSRA</sequence>
<dbReference type="GO" id="GO:0003729">
    <property type="term" value="F:mRNA binding"/>
    <property type="evidence" value="ECO:0007669"/>
    <property type="project" value="UniProtKB-ARBA"/>
</dbReference>
<protein>
    <recommendedName>
        <fullName evidence="7">C3H1-type domain-containing protein</fullName>
    </recommendedName>
</protein>
<dbReference type="InterPro" id="IPR036855">
    <property type="entry name" value="Znf_CCCH_sf"/>
</dbReference>
<evidence type="ECO:0000313" key="8">
    <source>
        <dbReference type="EMBL" id="CAE8592197.1"/>
    </source>
</evidence>
<proteinExistence type="predicted"/>
<gene>
    <name evidence="8" type="ORF">PGLA1383_LOCUS10851</name>
</gene>
<dbReference type="Pfam" id="PF00642">
    <property type="entry name" value="zf-CCCH"/>
    <property type="match status" value="1"/>
</dbReference>
<keyword evidence="4" id="KW-0238">DNA-binding</keyword>
<organism evidence="8 9">
    <name type="scientific">Polarella glacialis</name>
    <name type="common">Dinoflagellate</name>
    <dbReference type="NCBI Taxonomy" id="89957"/>
    <lineage>
        <taxon>Eukaryota</taxon>
        <taxon>Sar</taxon>
        <taxon>Alveolata</taxon>
        <taxon>Dinophyceae</taxon>
        <taxon>Suessiales</taxon>
        <taxon>Suessiaceae</taxon>
        <taxon>Polarella</taxon>
    </lineage>
</organism>
<feature type="region of interest" description="Disordered" evidence="6">
    <location>
        <begin position="303"/>
        <end position="375"/>
    </location>
</feature>
<reference evidence="8" key="1">
    <citation type="submission" date="2021-02" db="EMBL/GenBank/DDBJ databases">
        <authorList>
            <person name="Dougan E. K."/>
            <person name="Rhodes N."/>
            <person name="Thang M."/>
            <person name="Chan C."/>
        </authorList>
    </citation>
    <scope>NUCLEOTIDE SEQUENCE</scope>
</reference>
<comment type="caution">
    <text evidence="8">The sequence shown here is derived from an EMBL/GenBank/DDBJ whole genome shotgun (WGS) entry which is preliminary data.</text>
</comment>
<evidence type="ECO:0000259" key="7">
    <source>
        <dbReference type="PROSITE" id="PS50103"/>
    </source>
</evidence>
<dbReference type="InterPro" id="IPR000571">
    <property type="entry name" value="Znf_CCCH"/>
</dbReference>
<dbReference type="Proteomes" id="UP000654075">
    <property type="component" value="Unassembled WGS sequence"/>
</dbReference>
<dbReference type="SUPFAM" id="SSF90229">
    <property type="entry name" value="CCCH zinc finger"/>
    <property type="match status" value="1"/>
</dbReference>
<dbReference type="Gene3D" id="2.30.30.1190">
    <property type="match status" value="1"/>
</dbReference>
<evidence type="ECO:0000256" key="6">
    <source>
        <dbReference type="SAM" id="MobiDB-lite"/>
    </source>
</evidence>
<evidence type="ECO:0000256" key="3">
    <source>
        <dbReference type="ARBA" id="ARBA00022833"/>
    </source>
</evidence>
<accession>A0A813DXN8</accession>
<evidence type="ECO:0000313" key="9">
    <source>
        <dbReference type="Proteomes" id="UP000654075"/>
    </source>
</evidence>
<dbReference type="EMBL" id="CAJNNV010005524">
    <property type="protein sequence ID" value="CAE8592197.1"/>
    <property type="molecule type" value="Genomic_DNA"/>
</dbReference>
<dbReference type="PROSITE" id="PS50103">
    <property type="entry name" value="ZF_C3H1"/>
    <property type="match status" value="1"/>
</dbReference>
<evidence type="ECO:0000256" key="5">
    <source>
        <dbReference type="PROSITE-ProRule" id="PRU00723"/>
    </source>
</evidence>
<dbReference type="AlphaFoldDB" id="A0A813DXN8"/>
<evidence type="ECO:0000256" key="4">
    <source>
        <dbReference type="ARBA" id="ARBA00023125"/>
    </source>
</evidence>
<dbReference type="PANTHER" id="PTHR12506:SF41">
    <property type="entry name" value="ZINC FINGER CCCH DOMAIN-CONTAINING PROTEIN 58"/>
    <property type="match status" value="1"/>
</dbReference>
<keyword evidence="9" id="KW-1185">Reference proteome</keyword>
<dbReference type="GO" id="GO:0008270">
    <property type="term" value="F:zinc ion binding"/>
    <property type="evidence" value="ECO:0007669"/>
    <property type="project" value="UniProtKB-KW"/>
</dbReference>
<keyword evidence="1 5" id="KW-0479">Metal-binding</keyword>
<feature type="compositionally biased region" description="Basic and acidic residues" evidence="6">
    <location>
        <begin position="303"/>
        <end position="352"/>
    </location>
</feature>
<dbReference type="SMART" id="SM00356">
    <property type="entry name" value="ZnF_C3H1"/>
    <property type="match status" value="1"/>
</dbReference>
<dbReference type="GO" id="GO:0003677">
    <property type="term" value="F:DNA binding"/>
    <property type="evidence" value="ECO:0007669"/>
    <property type="project" value="UniProtKB-KW"/>
</dbReference>
<evidence type="ECO:0000256" key="1">
    <source>
        <dbReference type="ARBA" id="ARBA00022723"/>
    </source>
</evidence>
<dbReference type="InterPro" id="IPR050974">
    <property type="entry name" value="Plant_ZF_CCCH"/>
</dbReference>
<evidence type="ECO:0000256" key="2">
    <source>
        <dbReference type="ARBA" id="ARBA00022771"/>
    </source>
</evidence>
<keyword evidence="2 5" id="KW-0863">Zinc-finger</keyword>
<dbReference type="OrthoDB" id="411372at2759"/>
<keyword evidence="3 5" id="KW-0862">Zinc</keyword>
<feature type="zinc finger region" description="C3H1-type" evidence="5">
    <location>
        <begin position="27"/>
        <end position="54"/>
    </location>
</feature>
<name>A0A813DXN8_POLGL</name>